<dbReference type="Proteomes" id="UP000184196">
    <property type="component" value="Unassembled WGS sequence"/>
</dbReference>
<accession>A0A1M5CBS6</accession>
<proteinExistence type="predicted"/>
<evidence type="ECO:0000313" key="2">
    <source>
        <dbReference type="Proteomes" id="UP000184196"/>
    </source>
</evidence>
<gene>
    <name evidence="1" type="ORF">SAMN02745218_02477</name>
</gene>
<dbReference type="EMBL" id="FQUW01000036">
    <property type="protein sequence ID" value="SHF52126.1"/>
    <property type="molecule type" value="Genomic_DNA"/>
</dbReference>
<evidence type="ECO:0000313" key="1">
    <source>
        <dbReference type="EMBL" id="SHF52126.1"/>
    </source>
</evidence>
<keyword evidence="2" id="KW-1185">Reference proteome</keyword>
<reference evidence="2" key="1">
    <citation type="submission" date="2016-11" db="EMBL/GenBank/DDBJ databases">
        <authorList>
            <person name="Varghese N."/>
            <person name="Submissions S."/>
        </authorList>
    </citation>
    <scope>NUCLEOTIDE SEQUENCE [LARGE SCALE GENOMIC DNA]</scope>
    <source>
        <strain evidence="2">DSM 11792</strain>
    </source>
</reference>
<dbReference type="AlphaFoldDB" id="A0A1M5CBS6"/>
<organism evidence="1 2">
    <name type="scientific">Desulfofundulus australicus DSM 11792</name>
    <dbReference type="NCBI Taxonomy" id="1121425"/>
    <lineage>
        <taxon>Bacteria</taxon>
        <taxon>Bacillati</taxon>
        <taxon>Bacillota</taxon>
        <taxon>Clostridia</taxon>
        <taxon>Eubacteriales</taxon>
        <taxon>Peptococcaceae</taxon>
        <taxon>Desulfofundulus</taxon>
    </lineage>
</organism>
<protein>
    <submittedName>
        <fullName evidence="1">Uncharacterized protein</fullName>
    </submittedName>
</protein>
<sequence>MFQKKVRELQQALAHAKSEDSAKIFNLAVECLEVAQRERRLDELLETFPKLYEVVITFDRFFQSDDNL</sequence>
<name>A0A1M5CBS6_9FIRM</name>